<evidence type="ECO:0000313" key="2">
    <source>
        <dbReference type="EMBL" id="RAI82910.1"/>
    </source>
</evidence>
<evidence type="ECO:0000313" key="3">
    <source>
        <dbReference type="Proteomes" id="UP000229523"/>
    </source>
</evidence>
<protein>
    <submittedName>
        <fullName evidence="2">N-acetyltransferase</fullName>
    </submittedName>
</protein>
<dbReference type="InterPro" id="IPR051531">
    <property type="entry name" value="N-acetyltransferase"/>
</dbReference>
<proteinExistence type="predicted"/>
<dbReference type="GO" id="GO:0016747">
    <property type="term" value="F:acyltransferase activity, transferring groups other than amino-acyl groups"/>
    <property type="evidence" value="ECO:0007669"/>
    <property type="project" value="InterPro"/>
</dbReference>
<feature type="domain" description="N-acetyltransferase" evidence="1">
    <location>
        <begin position="3"/>
        <end position="164"/>
    </location>
</feature>
<dbReference type="PANTHER" id="PTHR43792">
    <property type="entry name" value="GNAT FAMILY, PUTATIVE (AFU_ORTHOLOGUE AFUA_3G00765)-RELATED-RELATED"/>
    <property type="match status" value="1"/>
</dbReference>
<dbReference type="PROSITE" id="PS51186">
    <property type="entry name" value="GNAT"/>
    <property type="match status" value="1"/>
</dbReference>
<dbReference type="Gene3D" id="3.40.630.30">
    <property type="match status" value="1"/>
</dbReference>
<dbReference type="Pfam" id="PF13302">
    <property type="entry name" value="Acetyltransf_3"/>
    <property type="match status" value="1"/>
</dbReference>
<sequence length="168" mass="19762">MNIAYRPLIIEDKDAIFNLLTNDEVSRYQSWVIETMEDTEAYIHQMLSLSDKMHYRVIEDKDSNKLIGICRITLNHKHQKGEIGYMIHPDYWGDGFATHAAKYLVQYGFNDQGLNRIYAVTDIKNTGSIRVLEKTGLQREGLMRQDKIIRGRFRDSYMYSILKNEYRG</sequence>
<dbReference type="SUPFAM" id="SSF55729">
    <property type="entry name" value="Acyl-CoA N-acyltransferases (Nat)"/>
    <property type="match status" value="1"/>
</dbReference>
<dbReference type="EMBL" id="MJBI02000001">
    <property type="protein sequence ID" value="RAI82910.1"/>
    <property type="molecule type" value="Genomic_DNA"/>
</dbReference>
<gene>
    <name evidence="2" type="ORF">BFS35_004280</name>
</gene>
<keyword evidence="3" id="KW-1185">Reference proteome</keyword>
<evidence type="ECO:0000259" key="1">
    <source>
        <dbReference type="PROSITE" id="PS51186"/>
    </source>
</evidence>
<dbReference type="RefSeq" id="WP_099577519.1">
    <property type="nucleotide sequence ID" value="NZ_MJBI02000001.1"/>
</dbReference>
<dbReference type="InterPro" id="IPR016181">
    <property type="entry name" value="Acyl_CoA_acyltransferase"/>
</dbReference>
<accession>A0A2G5NT85</accession>
<dbReference type="AlphaFoldDB" id="A0A2G5NT85"/>
<organism evidence="2 3">
    <name type="scientific">Macrococcoides goetzii</name>
    <dbReference type="NCBI Taxonomy" id="1891097"/>
    <lineage>
        <taxon>Bacteria</taxon>
        <taxon>Bacillati</taxon>
        <taxon>Bacillota</taxon>
        <taxon>Bacilli</taxon>
        <taxon>Bacillales</taxon>
        <taxon>Staphylococcaceae</taxon>
        <taxon>Macrococcoides</taxon>
    </lineage>
</organism>
<dbReference type="InterPro" id="IPR000182">
    <property type="entry name" value="GNAT_dom"/>
</dbReference>
<name>A0A2G5NT85_9STAP</name>
<reference evidence="2 3" key="1">
    <citation type="journal article" date="2018" name="Front. Microbiol.">
        <title>Description and Comparative Genomics of Macrococcus caseolyticus subsp. hominis subsp. nov., Macrococcus goetzii sp. nov., Macrococcus epidermidis sp. nov., and Macrococcus bohemicus sp. nov., Novel Macrococci From Human Clinical Material With Virulence Potential and Suspected Uptake of Foreign DNA by Natural Transformation.</title>
        <authorList>
            <person name="Maslanova I."/>
            <person name="Wertheimer Z."/>
            <person name="Sedlacek I."/>
            <person name="Svec P."/>
            <person name="Indrakova A."/>
            <person name="Kovarovic V."/>
            <person name="Schumann P."/>
            <person name="Sproer C."/>
            <person name="Kralova S."/>
            <person name="Sedo O."/>
            <person name="Kristofova L."/>
            <person name="Vrbovska V."/>
            <person name="Fuzik T."/>
            <person name="Petras P."/>
            <person name="Zdrahal Z."/>
            <person name="Ruzickova V."/>
            <person name="Doskar J."/>
            <person name="Pantucek R."/>
        </authorList>
    </citation>
    <scope>NUCLEOTIDE SEQUENCE [LARGE SCALE GENOMIC DNA]</scope>
    <source>
        <strain evidence="2 3">CCM 4927</strain>
    </source>
</reference>
<dbReference type="Proteomes" id="UP000229523">
    <property type="component" value="Unassembled WGS sequence"/>
</dbReference>
<comment type="caution">
    <text evidence="2">The sequence shown here is derived from an EMBL/GenBank/DDBJ whole genome shotgun (WGS) entry which is preliminary data.</text>
</comment>